<organism evidence="4 5">
    <name type="scientific">Candidatus Glomeribacter gigasporarum BEG34</name>
    <dbReference type="NCBI Taxonomy" id="1070319"/>
    <lineage>
        <taxon>Bacteria</taxon>
        <taxon>Pseudomonadati</taxon>
        <taxon>Pseudomonadota</taxon>
        <taxon>Betaproteobacteria</taxon>
        <taxon>Burkholderiales</taxon>
        <taxon>Burkholderiaceae</taxon>
        <taxon>Candidatus Glomeribacter</taxon>
    </lineage>
</organism>
<feature type="domain" description="Resolvase/invertase-type recombinase catalytic" evidence="2">
    <location>
        <begin position="1"/>
        <end position="42"/>
    </location>
</feature>
<dbReference type="AlphaFoldDB" id="G2JBZ5"/>
<name>G2JBZ5_9BURK</name>
<evidence type="ECO:0000259" key="2">
    <source>
        <dbReference type="PROSITE" id="PS51736"/>
    </source>
</evidence>
<dbReference type="InterPro" id="IPR038109">
    <property type="entry name" value="DNA_bind_recomb_sf"/>
</dbReference>
<evidence type="ECO:0000313" key="5">
    <source>
        <dbReference type="Proteomes" id="UP000054051"/>
    </source>
</evidence>
<reference evidence="4 5" key="1">
    <citation type="submission" date="2011-08" db="EMBL/GenBank/DDBJ databases">
        <title>The genome of the obligate endobacterium of an arbuscular mycorrhizal fungus reveals an interphylum network of nutritional interactions.</title>
        <authorList>
            <person name="Ghignone S."/>
            <person name="Salvioli A."/>
            <person name="Anca I."/>
            <person name="Lumini E."/>
            <person name="Ortu G."/>
            <person name="Petiti L."/>
            <person name="Cruveiller S."/>
            <person name="Bianciotto V."/>
            <person name="Piffanelli P."/>
            <person name="Lanfranco L."/>
            <person name="Bonfante P."/>
        </authorList>
    </citation>
    <scope>NUCLEOTIDE SEQUENCE [LARGE SCALE GENOMIC DNA]</scope>
    <source>
        <strain evidence="4 5">BEG34</strain>
    </source>
</reference>
<protein>
    <submittedName>
        <fullName evidence="4">Fragment of putative resolvase, N-terminal domain</fullName>
    </submittedName>
</protein>
<comment type="caution">
    <text evidence="4">The sequence shown here is derived from an EMBL/GenBank/DDBJ whole genome shotgun (WGS) entry which is preliminary data.</text>
</comment>
<evidence type="ECO:0000256" key="1">
    <source>
        <dbReference type="SAM" id="Coils"/>
    </source>
</evidence>
<feature type="domain" description="Recombinase" evidence="3">
    <location>
        <begin position="53"/>
        <end position="192"/>
    </location>
</feature>
<evidence type="ECO:0000313" key="4">
    <source>
        <dbReference type="EMBL" id="CCD30301.1"/>
    </source>
</evidence>
<dbReference type="STRING" id="1070319.CAGGBEG34_770001"/>
<accession>G2JBZ5</accession>
<evidence type="ECO:0000259" key="3">
    <source>
        <dbReference type="PROSITE" id="PS51737"/>
    </source>
</evidence>
<keyword evidence="1" id="KW-0175">Coiled coil</keyword>
<feature type="coiled-coil region" evidence="1">
    <location>
        <begin position="274"/>
        <end position="351"/>
    </location>
</feature>
<dbReference type="PANTHER" id="PTHR30461:SF23">
    <property type="entry name" value="DNA RECOMBINASE-RELATED"/>
    <property type="match status" value="1"/>
</dbReference>
<dbReference type="Proteomes" id="UP000054051">
    <property type="component" value="Unassembled WGS sequence"/>
</dbReference>
<dbReference type="PANTHER" id="PTHR30461">
    <property type="entry name" value="DNA-INVERTASE FROM LAMBDOID PROPHAGE"/>
    <property type="match status" value="1"/>
</dbReference>
<dbReference type="GO" id="GO:0000150">
    <property type="term" value="F:DNA strand exchange activity"/>
    <property type="evidence" value="ECO:0007669"/>
    <property type="project" value="InterPro"/>
</dbReference>
<sequence>MYNPASFNDRLLLGLKGTMSEAELHILRARLDGGIRNKAARGELRRGLPIGPVWGEADGEVRLHPDEAVVNALRAVFDRFSEFGSARHVWLWFRSEHLSFPLQMHHTDPIRWAAPSYHAIHSVLSNPVYAGAYCYGKSRRERYVDEQGALKMRLRRLPQSQWNVLIKDHHEGYIDWATYEANQMRLGANTKPRPHQAAGAVREGSALLQGLAICGHCGRRLRTHYRGTNHTPGYHCANKCAVNGRGVYCLNVGGLQIDAAATQAFLQAVNPAGVEAAVRAAERLEADHDAALAQWRLTVERARYEAQRAERRYSAVNPENRLVARGLEAQLEKRLHELEQAQQELAQREQLRPRTLSPQERDRLLAIGQDLQRLWRASSLTVRDRKQLLRTLLEEVAITVHREQYRAHLNLRWRGGKLTECEVALPRSRPATIRTDENTLALVRRLAQHYPDATIAGILNKQGRLSAHGLRFNQNIVSSLRRHWEIPCFEPPAERPEGKLLNIRQAAYVLGTVPSTLHRWINDGFISGEQLTPGAPRRIHITDAVRSRFVEHSPTGYIVMQDATRLLGVSRQSVLQRVKRGELDAVLVHRAKRLAHQGCYRSPRPLRTHLLNQRVLL</sequence>
<dbReference type="GO" id="GO:0003677">
    <property type="term" value="F:DNA binding"/>
    <property type="evidence" value="ECO:0007669"/>
    <property type="project" value="InterPro"/>
</dbReference>
<dbReference type="Gene3D" id="3.90.1750.20">
    <property type="entry name" value="Putative Large Serine Recombinase, Chain B, Domain 2"/>
    <property type="match status" value="1"/>
</dbReference>
<dbReference type="eggNOG" id="COG1961">
    <property type="taxonomic scope" value="Bacteria"/>
</dbReference>
<dbReference type="InterPro" id="IPR025827">
    <property type="entry name" value="Zn_ribbon_recom_dom"/>
</dbReference>
<keyword evidence="5" id="KW-1185">Reference proteome</keyword>
<dbReference type="Pfam" id="PF13408">
    <property type="entry name" value="Zn_ribbon_recom"/>
    <property type="match status" value="1"/>
</dbReference>
<dbReference type="InterPro" id="IPR050639">
    <property type="entry name" value="SSR_resolvase"/>
</dbReference>
<dbReference type="InterPro" id="IPR011109">
    <property type="entry name" value="DNA_bind_recombinase_dom"/>
</dbReference>
<dbReference type="PROSITE" id="PS51736">
    <property type="entry name" value="RECOMBINASES_3"/>
    <property type="match status" value="1"/>
</dbReference>
<dbReference type="Pfam" id="PF07508">
    <property type="entry name" value="Recombinase"/>
    <property type="match status" value="1"/>
</dbReference>
<dbReference type="EMBL" id="CAFB01000099">
    <property type="protein sequence ID" value="CCD30301.1"/>
    <property type="molecule type" value="Genomic_DNA"/>
</dbReference>
<dbReference type="PROSITE" id="PS51737">
    <property type="entry name" value="RECOMBINASE_DNA_BIND"/>
    <property type="match status" value="1"/>
</dbReference>
<proteinExistence type="predicted"/>
<gene>
    <name evidence="4" type="ORF">CAGGBEG34_770001</name>
</gene>
<dbReference type="InterPro" id="IPR006119">
    <property type="entry name" value="Resolv_N"/>
</dbReference>